<comment type="similarity">
    <text evidence="1">Belongs to the 'GDXG' lipolytic enzyme family.</text>
</comment>
<evidence type="ECO:0000313" key="4">
    <source>
        <dbReference type="EMBL" id="KAG6383137.1"/>
    </source>
</evidence>
<evidence type="ECO:0000259" key="3">
    <source>
        <dbReference type="Pfam" id="PF07859"/>
    </source>
</evidence>
<comment type="caution">
    <text evidence="4">The sequence shown here is derived from an EMBL/GenBank/DDBJ whole genome shotgun (WGS) entry which is preliminary data.</text>
</comment>
<keyword evidence="5" id="KW-1185">Reference proteome</keyword>
<evidence type="ECO:0000256" key="2">
    <source>
        <dbReference type="SAM" id="SignalP"/>
    </source>
</evidence>
<dbReference type="AlphaFoldDB" id="A0A8X8VVH3"/>
<reference evidence="4" key="1">
    <citation type="submission" date="2018-01" db="EMBL/GenBank/DDBJ databases">
        <authorList>
            <person name="Mao J.F."/>
        </authorList>
    </citation>
    <scope>NUCLEOTIDE SEQUENCE</scope>
    <source>
        <strain evidence="4">Huo1</strain>
        <tissue evidence="4">Leaf</tissue>
    </source>
</reference>
<dbReference type="InterPro" id="IPR050466">
    <property type="entry name" value="Carboxylest/Gibb_receptor"/>
</dbReference>
<accession>A0A8X8VVH3</accession>
<evidence type="ECO:0000313" key="5">
    <source>
        <dbReference type="Proteomes" id="UP000298416"/>
    </source>
</evidence>
<reference evidence="4" key="2">
    <citation type="submission" date="2020-08" db="EMBL/GenBank/DDBJ databases">
        <title>Plant Genome Project.</title>
        <authorList>
            <person name="Zhang R.-G."/>
        </authorList>
    </citation>
    <scope>NUCLEOTIDE SEQUENCE</scope>
    <source>
        <strain evidence="4">Huo1</strain>
        <tissue evidence="4">Leaf</tissue>
    </source>
</reference>
<proteinExistence type="inferred from homology"/>
<dbReference type="SUPFAM" id="SSF53474">
    <property type="entry name" value="alpha/beta-Hydrolases"/>
    <property type="match status" value="1"/>
</dbReference>
<evidence type="ECO:0000256" key="1">
    <source>
        <dbReference type="ARBA" id="ARBA00010515"/>
    </source>
</evidence>
<sequence length="404" mass="45993">MNNMKSPSLPLLTRLKLLLLHLIEYISSRSDGTINRRLFNLFHLKTSAPAKKCINNVHVSTSDVVIDPSRNLWLRLFTPARATGPLPLIVYFHGGGFNKYGPDTVYFDDMCSHLAARLLAVVASVNYRIAPEHRYPSQYEDGFDALKFIDQRHNDFIYVNTDVRKCFIGGDSAGANIAHHVTVRAAEQADQFSQLRIAGMLALQPFFGGEERTDSELRLTKVPVLSVHATDAYWREFLPEGADRNHPAAHVFASGDEQFRNLDFPASLVVVGGNDPLQDWDRRYVEWLKGCGKRVVVAEYPYAFHGFYAFPELPEFKLLVDDVMDFIREQVSSVAPEFKHPSQYDDGLDVLKFIDLYEGRSDWDRRYVENPNAFHASYALPELPEFALLLDDVTNFDREQVNSN</sequence>
<dbReference type="Proteomes" id="UP000298416">
    <property type="component" value="Unassembled WGS sequence"/>
</dbReference>
<dbReference type="InterPro" id="IPR029058">
    <property type="entry name" value="AB_hydrolase_fold"/>
</dbReference>
<organism evidence="4">
    <name type="scientific">Salvia splendens</name>
    <name type="common">Scarlet sage</name>
    <dbReference type="NCBI Taxonomy" id="180675"/>
    <lineage>
        <taxon>Eukaryota</taxon>
        <taxon>Viridiplantae</taxon>
        <taxon>Streptophyta</taxon>
        <taxon>Embryophyta</taxon>
        <taxon>Tracheophyta</taxon>
        <taxon>Spermatophyta</taxon>
        <taxon>Magnoliopsida</taxon>
        <taxon>eudicotyledons</taxon>
        <taxon>Gunneridae</taxon>
        <taxon>Pentapetalae</taxon>
        <taxon>asterids</taxon>
        <taxon>lamiids</taxon>
        <taxon>Lamiales</taxon>
        <taxon>Lamiaceae</taxon>
        <taxon>Nepetoideae</taxon>
        <taxon>Mentheae</taxon>
        <taxon>Salviinae</taxon>
        <taxon>Salvia</taxon>
        <taxon>Salvia subgen. Calosphace</taxon>
        <taxon>core Calosphace</taxon>
    </lineage>
</organism>
<dbReference type="PANTHER" id="PTHR23024">
    <property type="entry name" value="ARYLACETAMIDE DEACETYLASE"/>
    <property type="match status" value="1"/>
</dbReference>
<name>A0A8X8VVH3_SALSN</name>
<dbReference type="Pfam" id="PF07859">
    <property type="entry name" value="Abhydrolase_3"/>
    <property type="match status" value="1"/>
</dbReference>
<dbReference type="GO" id="GO:0016787">
    <property type="term" value="F:hydrolase activity"/>
    <property type="evidence" value="ECO:0007669"/>
    <property type="project" value="InterPro"/>
</dbReference>
<protein>
    <recommendedName>
        <fullName evidence="3">Alpha/beta hydrolase fold-3 domain-containing protein</fullName>
    </recommendedName>
</protein>
<feature type="chain" id="PRO_5036443289" description="Alpha/beta hydrolase fold-3 domain-containing protein" evidence="2">
    <location>
        <begin position="29"/>
        <end position="404"/>
    </location>
</feature>
<gene>
    <name evidence="4" type="ORF">SASPL_157122</name>
</gene>
<keyword evidence="2" id="KW-0732">Signal</keyword>
<feature type="domain" description="Alpha/beta hydrolase fold-3" evidence="3">
    <location>
        <begin position="89"/>
        <end position="308"/>
    </location>
</feature>
<feature type="signal peptide" evidence="2">
    <location>
        <begin position="1"/>
        <end position="28"/>
    </location>
</feature>
<dbReference type="InterPro" id="IPR013094">
    <property type="entry name" value="AB_hydrolase_3"/>
</dbReference>
<dbReference type="PANTHER" id="PTHR23024:SF24">
    <property type="entry name" value="ALPHA_BETA HYDROLASE FOLD-3 DOMAIN-CONTAINING PROTEIN"/>
    <property type="match status" value="1"/>
</dbReference>
<dbReference type="EMBL" id="PNBA02000724">
    <property type="protein sequence ID" value="KAG6383137.1"/>
    <property type="molecule type" value="Genomic_DNA"/>
</dbReference>
<dbReference type="Gene3D" id="3.40.50.1820">
    <property type="entry name" value="alpha/beta hydrolase"/>
    <property type="match status" value="1"/>
</dbReference>